<dbReference type="InterPro" id="IPR002563">
    <property type="entry name" value="Flavin_Rdtase-like_dom"/>
</dbReference>
<dbReference type="InterPro" id="IPR012349">
    <property type="entry name" value="Split_barrel_FMN-bd"/>
</dbReference>
<keyword evidence="1" id="KW-0560">Oxidoreductase</keyword>
<dbReference type="GO" id="GO:0005506">
    <property type="term" value="F:iron ion binding"/>
    <property type="evidence" value="ECO:0007669"/>
    <property type="project" value="InterPro"/>
</dbReference>
<accession>A0A6L5YCF3</accession>
<dbReference type="GO" id="GO:0010181">
    <property type="term" value="F:FMN binding"/>
    <property type="evidence" value="ECO:0007669"/>
    <property type="project" value="InterPro"/>
</dbReference>
<sequence length="200" mass="22124">MDSRIMHQLTYGLFVLSAAENGKDNGCIVNTVTQVSAAPVHVTVSVCKQNYTHDMIARTGRFNVAILDTTAPFELFQRFGFQSGRGADKFAGVETIRTANGILVPTEHVNAWFSGKVLQTWELGSHSLFLADIEGGEIMSGTEPATYAFYHENVKPRPQAGKKKGWRCKICGYVYEGEELPPDYVCPLCKHGASDFERIE</sequence>
<dbReference type="Proteomes" id="UP000473699">
    <property type="component" value="Unassembled WGS sequence"/>
</dbReference>
<dbReference type="Pfam" id="PF21349">
    <property type="entry name" value="RUBY_RBDX"/>
    <property type="match status" value="1"/>
</dbReference>
<dbReference type="CDD" id="cd00350">
    <property type="entry name" value="rubredoxin_like"/>
    <property type="match status" value="1"/>
</dbReference>
<protein>
    <submittedName>
        <fullName evidence="3">Flavin reductase</fullName>
    </submittedName>
</protein>
<dbReference type="PROSITE" id="PS50903">
    <property type="entry name" value="RUBREDOXIN_LIKE"/>
    <property type="match status" value="1"/>
</dbReference>
<dbReference type="SUPFAM" id="SSF50475">
    <property type="entry name" value="FMN-binding split barrel"/>
    <property type="match status" value="1"/>
</dbReference>
<organism evidence="3 4">
    <name type="scientific">Pyramidobacter porci</name>
    <dbReference type="NCBI Taxonomy" id="2605789"/>
    <lineage>
        <taxon>Bacteria</taxon>
        <taxon>Thermotogati</taxon>
        <taxon>Synergistota</taxon>
        <taxon>Synergistia</taxon>
        <taxon>Synergistales</taxon>
        <taxon>Dethiosulfovibrionaceae</taxon>
        <taxon>Pyramidobacter</taxon>
    </lineage>
</organism>
<dbReference type="SUPFAM" id="SSF57802">
    <property type="entry name" value="Rubredoxin-like"/>
    <property type="match status" value="1"/>
</dbReference>
<dbReference type="InterPro" id="IPR050268">
    <property type="entry name" value="NADH-dep_flavin_reductase"/>
</dbReference>
<gene>
    <name evidence="3" type="ORF">FYJ74_04125</name>
</gene>
<evidence type="ECO:0000256" key="1">
    <source>
        <dbReference type="ARBA" id="ARBA00023002"/>
    </source>
</evidence>
<evidence type="ECO:0000313" key="4">
    <source>
        <dbReference type="Proteomes" id="UP000473699"/>
    </source>
</evidence>
<dbReference type="Gene3D" id="2.30.110.10">
    <property type="entry name" value="Electron Transport, Fmn-binding Protein, Chain A"/>
    <property type="match status" value="1"/>
</dbReference>
<keyword evidence="4" id="KW-1185">Reference proteome</keyword>
<dbReference type="SMART" id="SM00903">
    <property type="entry name" value="Flavin_Reduct"/>
    <property type="match status" value="1"/>
</dbReference>
<dbReference type="Pfam" id="PF01613">
    <property type="entry name" value="Flavin_Reduct"/>
    <property type="match status" value="1"/>
</dbReference>
<dbReference type="EMBL" id="VUNH01000003">
    <property type="protein sequence ID" value="MST55227.1"/>
    <property type="molecule type" value="Genomic_DNA"/>
</dbReference>
<dbReference type="InterPro" id="IPR048574">
    <property type="entry name" value="RUBY_RBDX"/>
</dbReference>
<dbReference type="InterPro" id="IPR024934">
    <property type="entry name" value="Rubredoxin-like_dom"/>
</dbReference>
<evidence type="ECO:0000313" key="3">
    <source>
        <dbReference type="EMBL" id="MST55227.1"/>
    </source>
</evidence>
<dbReference type="GO" id="GO:0042602">
    <property type="term" value="F:riboflavin reductase (NADPH) activity"/>
    <property type="evidence" value="ECO:0007669"/>
    <property type="project" value="TreeGrafter"/>
</dbReference>
<dbReference type="Gene3D" id="2.20.28.10">
    <property type="match status" value="1"/>
</dbReference>
<dbReference type="AlphaFoldDB" id="A0A6L5YCF3"/>
<comment type="caution">
    <text evidence="3">The sequence shown here is derived from an EMBL/GenBank/DDBJ whole genome shotgun (WGS) entry which is preliminary data.</text>
</comment>
<dbReference type="PANTHER" id="PTHR30466">
    <property type="entry name" value="FLAVIN REDUCTASE"/>
    <property type="match status" value="1"/>
</dbReference>
<evidence type="ECO:0000259" key="2">
    <source>
        <dbReference type="PROSITE" id="PS50903"/>
    </source>
</evidence>
<feature type="domain" description="Rubredoxin-like" evidence="2">
    <location>
        <begin position="163"/>
        <end position="199"/>
    </location>
</feature>
<dbReference type="PANTHER" id="PTHR30466:SF1">
    <property type="entry name" value="FMN REDUCTASE (NADH) RUTF"/>
    <property type="match status" value="1"/>
</dbReference>
<proteinExistence type="predicted"/>
<dbReference type="RefSeq" id="WP_154528324.1">
    <property type="nucleotide sequence ID" value="NZ_VUNH01000003.1"/>
</dbReference>
<name>A0A6L5YCF3_9BACT</name>
<reference evidence="3 4" key="1">
    <citation type="submission" date="2019-08" db="EMBL/GenBank/DDBJ databases">
        <title>In-depth cultivation of the pig gut microbiome towards novel bacterial diversity and tailored functional studies.</title>
        <authorList>
            <person name="Wylensek D."/>
            <person name="Hitch T.C.A."/>
            <person name="Clavel T."/>
        </authorList>
    </citation>
    <scope>NUCLEOTIDE SEQUENCE [LARGE SCALE GENOMIC DNA]</scope>
    <source>
        <strain evidence="3 4">SM-530-WT-4B</strain>
    </source>
</reference>